<evidence type="ECO:0000313" key="4">
    <source>
        <dbReference type="EMBL" id="KAF1393311.1"/>
    </source>
</evidence>
<dbReference type="PRINTS" id="PR01504">
    <property type="entry name" value="PNCREATITSAP"/>
</dbReference>
<keyword evidence="1" id="KW-1015">Disulfide bond</keyword>
<evidence type="ECO:0000313" key="5">
    <source>
        <dbReference type="Proteomes" id="UP000465112"/>
    </source>
</evidence>
<dbReference type="Proteomes" id="UP000465112">
    <property type="component" value="Chromosome 3"/>
</dbReference>
<organism evidence="4 5">
    <name type="scientific">Perca fluviatilis</name>
    <name type="common">European perch</name>
    <dbReference type="NCBI Taxonomy" id="8168"/>
    <lineage>
        <taxon>Eukaryota</taxon>
        <taxon>Metazoa</taxon>
        <taxon>Chordata</taxon>
        <taxon>Craniata</taxon>
        <taxon>Vertebrata</taxon>
        <taxon>Euteleostomi</taxon>
        <taxon>Actinopterygii</taxon>
        <taxon>Neopterygii</taxon>
        <taxon>Teleostei</taxon>
        <taxon>Neoteleostei</taxon>
        <taxon>Acanthomorphata</taxon>
        <taxon>Eupercaria</taxon>
        <taxon>Perciformes</taxon>
        <taxon>Percoidei</taxon>
        <taxon>Percidae</taxon>
        <taxon>Percinae</taxon>
        <taxon>Perca</taxon>
    </lineage>
</organism>
<evidence type="ECO:0000256" key="1">
    <source>
        <dbReference type="ARBA" id="ARBA00023157"/>
    </source>
</evidence>
<dbReference type="InterPro" id="IPR050111">
    <property type="entry name" value="C-type_lectin/snaclec_domain"/>
</dbReference>
<feature type="signal peptide" evidence="2">
    <location>
        <begin position="1"/>
        <end position="22"/>
    </location>
</feature>
<dbReference type="InterPro" id="IPR001304">
    <property type="entry name" value="C-type_lectin-like"/>
</dbReference>
<dbReference type="InterPro" id="IPR018378">
    <property type="entry name" value="C-type_lectin_CS"/>
</dbReference>
<dbReference type="PROSITE" id="PS50041">
    <property type="entry name" value="C_TYPE_LECTIN_2"/>
    <property type="match status" value="1"/>
</dbReference>
<dbReference type="AlphaFoldDB" id="A0A6A5EVF4"/>
<proteinExistence type="predicted"/>
<comment type="caution">
    <text evidence="4">The sequence shown here is derived from an EMBL/GenBank/DDBJ whole genome shotgun (WGS) entry which is preliminary data.</text>
</comment>
<evidence type="ECO:0000259" key="3">
    <source>
        <dbReference type="PROSITE" id="PS50041"/>
    </source>
</evidence>
<keyword evidence="2" id="KW-0732">Signal</keyword>
<sequence>MRPVVVSAILLLVVLMFMSASAADMCKTKYPATPCTNTKLGDGWVQMTKKRCVKAFNDKLVFTDAQKACRKYPRGLLVSIHNDDHQSQVQCAMNRATTGKVQYYIGLIYKTANGENVWTWTDGSVFNYQRWAGGQPDNYNNREHCVEMVSWDSGLWNDVACADKKSYVCQVLV</sequence>
<protein>
    <recommendedName>
        <fullName evidence="3">C-type lectin domain-containing protein</fullName>
    </recommendedName>
</protein>
<reference evidence="4 5" key="1">
    <citation type="submission" date="2019-06" db="EMBL/GenBank/DDBJ databases">
        <title>A chromosome-scale genome assembly of the European perch, Perca fluviatilis.</title>
        <authorList>
            <person name="Roques C."/>
            <person name="Zahm M."/>
            <person name="Cabau C."/>
            <person name="Klopp C."/>
            <person name="Bouchez O."/>
            <person name="Donnadieu C."/>
            <person name="Kuhl H."/>
            <person name="Gislard M."/>
            <person name="Guendouz S."/>
            <person name="Journot L."/>
            <person name="Haffray P."/>
            <person name="Bestin A."/>
            <person name="Morvezen R."/>
            <person name="Feron R."/>
            <person name="Wen M."/>
            <person name="Jouanno E."/>
            <person name="Herpin A."/>
            <person name="Schartl M."/>
            <person name="Postlethwait J."/>
            <person name="Schaerlinger B."/>
            <person name="Chardard D."/>
            <person name="Lecocq T."/>
            <person name="Poncet C."/>
            <person name="Jaffrelo L."/>
            <person name="Lampietro C."/>
            <person name="Guiguen Y."/>
        </authorList>
    </citation>
    <scope>NUCLEOTIDE SEQUENCE [LARGE SCALE GENOMIC DNA]</scope>
    <source>
        <tissue evidence="4">Blood</tissue>
    </source>
</reference>
<dbReference type="Gene3D" id="3.10.100.10">
    <property type="entry name" value="Mannose-Binding Protein A, subunit A"/>
    <property type="match status" value="1"/>
</dbReference>
<dbReference type="PROSITE" id="PS00615">
    <property type="entry name" value="C_TYPE_LECTIN_1"/>
    <property type="match status" value="1"/>
</dbReference>
<name>A0A6A5EVF4_PERFL</name>
<dbReference type="InterPro" id="IPR016187">
    <property type="entry name" value="CTDL_fold"/>
</dbReference>
<dbReference type="SUPFAM" id="SSF56436">
    <property type="entry name" value="C-type lectin-like"/>
    <property type="match status" value="1"/>
</dbReference>
<feature type="domain" description="C-type lectin" evidence="3">
    <location>
        <begin position="48"/>
        <end position="170"/>
    </location>
</feature>
<dbReference type="InterPro" id="IPR016186">
    <property type="entry name" value="C-type_lectin-like/link_sf"/>
</dbReference>
<feature type="chain" id="PRO_5025695394" description="C-type lectin domain-containing protein" evidence="2">
    <location>
        <begin position="23"/>
        <end position="173"/>
    </location>
</feature>
<gene>
    <name evidence="4" type="ORF">PFLUV_G00037760</name>
</gene>
<dbReference type="Pfam" id="PF00059">
    <property type="entry name" value="Lectin_C"/>
    <property type="match status" value="1"/>
</dbReference>
<dbReference type="CDD" id="cd00037">
    <property type="entry name" value="CLECT"/>
    <property type="match status" value="1"/>
</dbReference>
<keyword evidence="5" id="KW-1185">Reference proteome</keyword>
<dbReference type="EMBL" id="VHII01000003">
    <property type="protein sequence ID" value="KAF1393311.1"/>
    <property type="molecule type" value="Genomic_DNA"/>
</dbReference>
<dbReference type="PANTHER" id="PTHR22803">
    <property type="entry name" value="MANNOSE, PHOSPHOLIPASE, LECTIN RECEPTOR RELATED"/>
    <property type="match status" value="1"/>
</dbReference>
<evidence type="ECO:0000256" key="2">
    <source>
        <dbReference type="SAM" id="SignalP"/>
    </source>
</evidence>
<dbReference type="SMART" id="SM00034">
    <property type="entry name" value="CLECT"/>
    <property type="match status" value="1"/>
</dbReference>
<accession>A0A6A5EVF4</accession>